<proteinExistence type="predicted"/>
<accession>A0ABN9V5U1</accession>
<feature type="compositionally biased region" description="Low complexity" evidence="1">
    <location>
        <begin position="169"/>
        <end position="179"/>
    </location>
</feature>
<reference evidence="2" key="1">
    <citation type="submission" date="2023-10" db="EMBL/GenBank/DDBJ databases">
        <authorList>
            <person name="Chen Y."/>
            <person name="Shah S."/>
            <person name="Dougan E. K."/>
            <person name="Thang M."/>
            <person name="Chan C."/>
        </authorList>
    </citation>
    <scope>NUCLEOTIDE SEQUENCE [LARGE SCALE GENOMIC DNA]</scope>
</reference>
<evidence type="ECO:0000313" key="2">
    <source>
        <dbReference type="EMBL" id="CAK0867255.1"/>
    </source>
</evidence>
<dbReference type="Proteomes" id="UP001189429">
    <property type="component" value="Unassembled WGS sequence"/>
</dbReference>
<sequence length="213" mass="22478">MAAQAAARQGLPRAGGRPGQPEQAQSDPAEVLAAQKLERHPSSPRQAAFPAFPQSFEEMVRFTAPREWPPDGSHAAPECLAGGRGSPLPEVAEVAAAFGPGGIPSRRREFELLRESASWPGFLPRGAEGARDKKLVSSPKKRQGPGHRRHGCSRSSSPRPSPRLPPVGTAPGPSAAAGAAATLASCGLPSYEALTLPRHIKHMSKLMQFDEPL</sequence>
<dbReference type="EMBL" id="CAUYUJ010016624">
    <property type="protein sequence ID" value="CAK0867255.1"/>
    <property type="molecule type" value="Genomic_DNA"/>
</dbReference>
<keyword evidence="3" id="KW-1185">Reference proteome</keyword>
<feature type="compositionally biased region" description="Basic residues" evidence="1">
    <location>
        <begin position="139"/>
        <end position="152"/>
    </location>
</feature>
<feature type="region of interest" description="Disordered" evidence="1">
    <location>
        <begin position="1"/>
        <end position="29"/>
    </location>
</feature>
<evidence type="ECO:0000313" key="3">
    <source>
        <dbReference type="Proteomes" id="UP001189429"/>
    </source>
</evidence>
<organism evidence="2 3">
    <name type="scientific">Prorocentrum cordatum</name>
    <dbReference type="NCBI Taxonomy" id="2364126"/>
    <lineage>
        <taxon>Eukaryota</taxon>
        <taxon>Sar</taxon>
        <taxon>Alveolata</taxon>
        <taxon>Dinophyceae</taxon>
        <taxon>Prorocentrales</taxon>
        <taxon>Prorocentraceae</taxon>
        <taxon>Prorocentrum</taxon>
    </lineage>
</organism>
<feature type="region of interest" description="Disordered" evidence="1">
    <location>
        <begin position="65"/>
        <end position="84"/>
    </location>
</feature>
<protein>
    <submittedName>
        <fullName evidence="2">Uncharacterized protein</fullName>
    </submittedName>
</protein>
<gene>
    <name evidence="2" type="ORF">PCOR1329_LOCUS54239</name>
</gene>
<name>A0ABN9V5U1_9DINO</name>
<feature type="region of interest" description="Disordered" evidence="1">
    <location>
        <begin position="120"/>
        <end position="179"/>
    </location>
</feature>
<evidence type="ECO:0000256" key="1">
    <source>
        <dbReference type="SAM" id="MobiDB-lite"/>
    </source>
</evidence>
<comment type="caution">
    <text evidence="2">The sequence shown here is derived from an EMBL/GenBank/DDBJ whole genome shotgun (WGS) entry which is preliminary data.</text>
</comment>